<name>A0AAV3SS56_9EURY</name>
<dbReference type="EMBL" id="BAAADQ010000006">
    <property type="protein sequence ID" value="GAA0541572.1"/>
    <property type="molecule type" value="Genomic_DNA"/>
</dbReference>
<reference evidence="2" key="1">
    <citation type="journal article" date="2014" name="Int. J. Syst. Evol. Microbiol.">
        <title>Complete genome sequence of Corynebacterium casei LMG S-19264T (=DSM 44701T), isolated from a smear-ripened cheese.</title>
        <authorList>
            <consortium name="US DOE Joint Genome Institute (JGI-PGF)"/>
            <person name="Walter F."/>
            <person name="Albersmeier A."/>
            <person name="Kalinowski J."/>
            <person name="Ruckert C."/>
        </authorList>
    </citation>
    <scope>NUCLEOTIDE SEQUENCE</scope>
    <source>
        <strain evidence="2">JCM 14265</strain>
    </source>
</reference>
<accession>A0AAV3SS56</accession>
<dbReference type="Proteomes" id="UP001567571">
    <property type="component" value="Unassembled WGS sequence"/>
</dbReference>
<gene>
    <name evidence="3" type="ORF">ABNG02_13780</name>
    <name evidence="2" type="ORF">GCM10008994_15830</name>
</gene>
<keyword evidence="5" id="KW-1185">Reference proteome</keyword>
<evidence type="ECO:0000256" key="1">
    <source>
        <dbReference type="SAM" id="MobiDB-lite"/>
    </source>
</evidence>
<comment type="caution">
    <text evidence="2">The sequence shown here is derived from an EMBL/GenBank/DDBJ whole genome shotgun (WGS) entry which is preliminary data.</text>
</comment>
<evidence type="ECO:0000313" key="3">
    <source>
        <dbReference type="EMBL" id="MEZ3168395.1"/>
    </source>
</evidence>
<proteinExistence type="predicted"/>
<evidence type="ECO:0000313" key="2">
    <source>
        <dbReference type="EMBL" id="GAA0541572.1"/>
    </source>
</evidence>
<protein>
    <submittedName>
        <fullName evidence="2">Uncharacterized protein</fullName>
    </submittedName>
</protein>
<feature type="compositionally biased region" description="Polar residues" evidence="1">
    <location>
        <begin position="13"/>
        <end position="47"/>
    </location>
</feature>
<organism evidence="2 4">
    <name type="scientific">Halorubrum ejinorense</name>
    <dbReference type="NCBI Taxonomy" id="425309"/>
    <lineage>
        <taxon>Archaea</taxon>
        <taxon>Methanobacteriati</taxon>
        <taxon>Methanobacteriota</taxon>
        <taxon>Stenosarchaea group</taxon>
        <taxon>Halobacteria</taxon>
        <taxon>Halobacteriales</taxon>
        <taxon>Haloferacaceae</taxon>
        <taxon>Halorubrum</taxon>
    </lineage>
</organism>
<dbReference type="EMBL" id="JBEDNW010000008">
    <property type="protein sequence ID" value="MEZ3168395.1"/>
    <property type="molecule type" value="Genomic_DNA"/>
</dbReference>
<reference evidence="3 5" key="3">
    <citation type="submission" date="2024-06" db="EMBL/GenBank/DDBJ databases">
        <title>Halorubrum miltondacostae sp. nov., a potential PHA producer isolated from an inland solar saltern in Rio Maior, Portugal.</title>
        <authorList>
            <person name="Albuquerque L."/>
            <person name="Viver T."/>
            <person name="Barroso C."/>
            <person name="Claudino R."/>
            <person name="Galvan M."/>
            <person name="Simoes G."/>
            <person name="Lobo Da Cunha A."/>
            <person name="Egas C."/>
        </authorList>
    </citation>
    <scope>NUCLEOTIDE SEQUENCE [LARGE SCALE GENOMIC DNA]</scope>
    <source>
        <strain evidence="3 5">DSM 18646</strain>
    </source>
</reference>
<dbReference type="RefSeq" id="WP_343778075.1">
    <property type="nucleotide sequence ID" value="NZ_BAAADQ010000006.1"/>
</dbReference>
<dbReference type="Proteomes" id="UP001501425">
    <property type="component" value="Unassembled WGS sequence"/>
</dbReference>
<reference evidence="2" key="2">
    <citation type="submission" date="2023-12" db="EMBL/GenBank/DDBJ databases">
        <authorList>
            <person name="Sun Q."/>
            <person name="Inoue M."/>
        </authorList>
    </citation>
    <scope>NUCLEOTIDE SEQUENCE</scope>
    <source>
        <strain evidence="2">JCM 14265</strain>
    </source>
</reference>
<evidence type="ECO:0000313" key="4">
    <source>
        <dbReference type="Proteomes" id="UP001501425"/>
    </source>
</evidence>
<evidence type="ECO:0000313" key="5">
    <source>
        <dbReference type="Proteomes" id="UP001567571"/>
    </source>
</evidence>
<feature type="region of interest" description="Disordered" evidence="1">
    <location>
        <begin position="1"/>
        <end position="55"/>
    </location>
</feature>
<dbReference type="AlphaFoldDB" id="A0AAV3SS56"/>
<sequence length="226" mass="25194">MRQSGDGVRGRTNRAQSGENEETSQTAFDRNSVGTGQDDTSSESSDGAENPAGEYLVALDYQSDAERKRVEYLLNNRDDIEVEKIRGLARIIRVGEDDFESFYEDLSAKVDGIDHLRVNELDEVDVAPDENHERFGIETDASPDQVEWAFETIKRKRDATVEDSGTGTDTTYKQYVATTQSGTVRYSYEVSAGPSGDTHVDVHVWGYGDAPEVLRSFIEEELSYAI</sequence>